<sequence length="188" mass="21189">MLASKSSTLFPGDHRAGNHPPPPWTTPPSPELHTGTLLPSWCPFLQRSMQLHFIDFCSFVFYLIHRNFLDYECLLMGAYSPSNHASHRLKVTSCVISPKDLYFAKLRDKKWVTILVWRVTLIGIDELEIQSFRSSSSTVPNGLTINAGSPEVEMLIILFVVIFFLVAMDGDLNLFMAFPAKCIPDKDG</sequence>
<name>G7K2X5_MEDTR</name>
<keyword evidence="2 3" id="KW-0812">Transmembrane</keyword>
<proteinExistence type="predicted"/>
<evidence type="ECO:0000256" key="2">
    <source>
        <dbReference type="SAM" id="Phobius"/>
    </source>
</evidence>
<dbReference type="EMBL" id="CM001221">
    <property type="protein sequence ID" value="AET00040.2"/>
    <property type="molecule type" value="Genomic_DNA"/>
</dbReference>
<dbReference type="EnsemblPlants" id="AET00040">
    <property type="protein sequence ID" value="AET00040"/>
    <property type="gene ID" value="MTR_5g087730"/>
</dbReference>
<dbReference type="Proteomes" id="UP000002051">
    <property type="component" value="Chromosome 5"/>
</dbReference>
<reference evidence="3 5" key="1">
    <citation type="journal article" date="2011" name="Nature">
        <title>The Medicago genome provides insight into the evolution of rhizobial symbioses.</title>
        <authorList>
            <person name="Young N.D."/>
            <person name="Debelle F."/>
            <person name="Oldroyd G.E."/>
            <person name="Geurts R."/>
            <person name="Cannon S.B."/>
            <person name="Udvardi M.K."/>
            <person name="Benedito V.A."/>
            <person name="Mayer K.F."/>
            <person name="Gouzy J."/>
            <person name="Schoof H."/>
            <person name="Van de Peer Y."/>
            <person name="Proost S."/>
            <person name="Cook D.R."/>
            <person name="Meyers B.C."/>
            <person name="Spannagl M."/>
            <person name="Cheung F."/>
            <person name="De Mita S."/>
            <person name="Krishnakumar V."/>
            <person name="Gundlach H."/>
            <person name="Zhou S."/>
            <person name="Mudge J."/>
            <person name="Bharti A.K."/>
            <person name="Murray J.D."/>
            <person name="Naoumkina M.A."/>
            <person name="Rosen B."/>
            <person name="Silverstein K.A."/>
            <person name="Tang H."/>
            <person name="Rombauts S."/>
            <person name="Zhao P.X."/>
            <person name="Zhou P."/>
            <person name="Barbe V."/>
            <person name="Bardou P."/>
            <person name="Bechner M."/>
            <person name="Bellec A."/>
            <person name="Berger A."/>
            <person name="Berges H."/>
            <person name="Bidwell S."/>
            <person name="Bisseling T."/>
            <person name="Choisne N."/>
            <person name="Couloux A."/>
            <person name="Denny R."/>
            <person name="Deshpande S."/>
            <person name="Dai X."/>
            <person name="Doyle J.J."/>
            <person name="Dudez A.M."/>
            <person name="Farmer A.D."/>
            <person name="Fouteau S."/>
            <person name="Franken C."/>
            <person name="Gibelin C."/>
            <person name="Gish J."/>
            <person name="Goldstein S."/>
            <person name="Gonzalez A.J."/>
            <person name="Green P.J."/>
            <person name="Hallab A."/>
            <person name="Hartog M."/>
            <person name="Hua A."/>
            <person name="Humphray S.J."/>
            <person name="Jeong D.H."/>
            <person name="Jing Y."/>
            <person name="Jocker A."/>
            <person name="Kenton S.M."/>
            <person name="Kim D.J."/>
            <person name="Klee K."/>
            <person name="Lai H."/>
            <person name="Lang C."/>
            <person name="Lin S."/>
            <person name="Macmil S.L."/>
            <person name="Magdelenat G."/>
            <person name="Matthews L."/>
            <person name="McCorrison J."/>
            <person name="Monaghan E.L."/>
            <person name="Mun J.H."/>
            <person name="Najar F.Z."/>
            <person name="Nicholson C."/>
            <person name="Noirot C."/>
            <person name="O'Bleness M."/>
            <person name="Paule C.R."/>
            <person name="Poulain J."/>
            <person name="Prion F."/>
            <person name="Qin B."/>
            <person name="Qu C."/>
            <person name="Retzel E.F."/>
            <person name="Riddle C."/>
            <person name="Sallet E."/>
            <person name="Samain S."/>
            <person name="Samson N."/>
            <person name="Sanders I."/>
            <person name="Saurat O."/>
            <person name="Scarpelli C."/>
            <person name="Schiex T."/>
            <person name="Segurens B."/>
            <person name="Severin A.J."/>
            <person name="Sherrier D.J."/>
            <person name="Shi R."/>
            <person name="Sims S."/>
            <person name="Singer S.R."/>
            <person name="Sinharoy S."/>
            <person name="Sterck L."/>
            <person name="Viollet A."/>
            <person name="Wang B.B."/>
            <person name="Wang K."/>
            <person name="Wang M."/>
            <person name="Wang X."/>
            <person name="Warfsmann J."/>
            <person name="Weissenbach J."/>
            <person name="White D.D."/>
            <person name="White J.D."/>
            <person name="Wiley G.B."/>
            <person name="Wincker P."/>
            <person name="Xing Y."/>
            <person name="Yang L."/>
            <person name="Yao Z."/>
            <person name="Ying F."/>
            <person name="Zhai J."/>
            <person name="Zhou L."/>
            <person name="Zuber A."/>
            <person name="Denarie J."/>
            <person name="Dixon R.A."/>
            <person name="May G.D."/>
            <person name="Schwartz D.C."/>
            <person name="Rogers J."/>
            <person name="Quetier F."/>
            <person name="Town C.D."/>
            <person name="Roe B.A."/>
        </authorList>
    </citation>
    <scope>NUCLEOTIDE SEQUENCE [LARGE SCALE GENOMIC DNA]</scope>
    <source>
        <strain evidence="3">A17</strain>
        <strain evidence="4 5">cv. Jemalong A17</strain>
    </source>
</reference>
<keyword evidence="2" id="KW-0472">Membrane</keyword>
<dbReference type="AlphaFoldDB" id="G7K2X5"/>
<reference evidence="4" key="3">
    <citation type="submission" date="2015-04" db="UniProtKB">
        <authorList>
            <consortium name="EnsemblPlants"/>
        </authorList>
    </citation>
    <scope>IDENTIFICATION</scope>
    <source>
        <strain evidence="4">cv. Jemalong A17</strain>
    </source>
</reference>
<protein>
    <submittedName>
        <fullName evidence="3">Transmembrane protein, putative</fullName>
    </submittedName>
</protein>
<feature type="compositionally biased region" description="Pro residues" evidence="1">
    <location>
        <begin position="19"/>
        <end position="29"/>
    </location>
</feature>
<feature type="transmembrane region" description="Helical" evidence="2">
    <location>
        <begin position="154"/>
        <end position="178"/>
    </location>
</feature>
<dbReference type="HOGENOM" id="CLU_1443066_0_0_1"/>
<gene>
    <name evidence="3" type="ordered locus">MTR_5g087730</name>
</gene>
<keyword evidence="2" id="KW-1133">Transmembrane helix</keyword>
<organism evidence="3 5">
    <name type="scientific">Medicago truncatula</name>
    <name type="common">Barrel medic</name>
    <name type="synonym">Medicago tribuloides</name>
    <dbReference type="NCBI Taxonomy" id="3880"/>
    <lineage>
        <taxon>Eukaryota</taxon>
        <taxon>Viridiplantae</taxon>
        <taxon>Streptophyta</taxon>
        <taxon>Embryophyta</taxon>
        <taxon>Tracheophyta</taxon>
        <taxon>Spermatophyta</taxon>
        <taxon>Magnoliopsida</taxon>
        <taxon>eudicotyledons</taxon>
        <taxon>Gunneridae</taxon>
        <taxon>Pentapetalae</taxon>
        <taxon>rosids</taxon>
        <taxon>fabids</taxon>
        <taxon>Fabales</taxon>
        <taxon>Fabaceae</taxon>
        <taxon>Papilionoideae</taxon>
        <taxon>50 kb inversion clade</taxon>
        <taxon>NPAAA clade</taxon>
        <taxon>Hologalegina</taxon>
        <taxon>IRL clade</taxon>
        <taxon>Trifolieae</taxon>
        <taxon>Medicago</taxon>
    </lineage>
</organism>
<evidence type="ECO:0000256" key="1">
    <source>
        <dbReference type="SAM" id="MobiDB-lite"/>
    </source>
</evidence>
<dbReference type="PaxDb" id="3880-AET00040"/>
<evidence type="ECO:0000313" key="4">
    <source>
        <dbReference type="EnsemblPlants" id="AET00040"/>
    </source>
</evidence>
<feature type="region of interest" description="Disordered" evidence="1">
    <location>
        <begin position="1"/>
        <end position="29"/>
    </location>
</feature>
<accession>G7K2X5</accession>
<evidence type="ECO:0000313" key="5">
    <source>
        <dbReference type="Proteomes" id="UP000002051"/>
    </source>
</evidence>
<keyword evidence="5" id="KW-1185">Reference proteome</keyword>
<evidence type="ECO:0000313" key="3">
    <source>
        <dbReference type="EMBL" id="AET00040.2"/>
    </source>
</evidence>
<accession>A0A0C3XSQ1</accession>
<reference evidence="3 5" key="2">
    <citation type="journal article" date="2014" name="BMC Genomics">
        <title>An improved genome release (version Mt4.0) for the model legume Medicago truncatula.</title>
        <authorList>
            <person name="Tang H."/>
            <person name="Krishnakumar V."/>
            <person name="Bidwell S."/>
            <person name="Rosen B."/>
            <person name="Chan A."/>
            <person name="Zhou S."/>
            <person name="Gentzbittel L."/>
            <person name="Childs K.L."/>
            <person name="Yandell M."/>
            <person name="Gundlach H."/>
            <person name="Mayer K.F."/>
            <person name="Schwartz D.C."/>
            <person name="Town C.D."/>
        </authorList>
    </citation>
    <scope>GENOME REANNOTATION</scope>
    <source>
        <strain evidence="4 5">cv. Jemalong A17</strain>
    </source>
</reference>